<dbReference type="Pfam" id="PF00153">
    <property type="entry name" value="Mito_carr"/>
    <property type="match status" value="2"/>
</dbReference>
<dbReference type="InterPro" id="IPR023395">
    <property type="entry name" value="MCP_dom_sf"/>
</dbReference>
<dbReference type="InterPro" id="IPR039158">
    <property type="entry name" value="SLC25A46"/>
</dbReference>
<feature type="region of interest" description="Disordered" evidence="12">
    <location>
        <begin position="1"/>
        <end position="26"/>
    </location>
</feature>
<evidence type="ECO:0000256" key="3">
    <source>
        <dbReference type="ARBA" id="ARBA00022448"/>
    </source>
</evidence>
<keyword evidence="7" id="KW-1133">Transmembrane helix</keyword>
<evidence type="ECO:0000256" key="6">
    <source>
        <dbReference type="ARBA" id="ARBA00022787"/>
    </source>
</evidence>
<evidence type="ECO:0000256" key="4">
    <source>
        <dbReference type="ARBA" id="ARBA00022692"/>
    </source>
</evidence>
<feature type="repeat" description="Solcar" evidence="10">
    <location>
        <begin position="272"/>
        <end position="374"/>
    </location>
</feature>
<dbReference type="PROSITE" id="PS50920">
    <property type="entry name" value="SOLCAR"/>
    <property type="match status" value="1"/>
</dbReference>
<keyword evidence="5" id="KW-0677">Repeat</keyword>
<proteinExistence type="inferred from homology"/>
<evidence type="ECO:0000256" key="2">
    <source>
        <dbReference type="ARBA" id="ARBA00006375"/>
    </source>
</evidence>
<dbReference type="EMBL" id="CABPRJ010001432">
    <property type="protein sequence ID" value="VVC36345.1"/>
    <property type="molecule type" value="Genomic_DNA"/>
</dbReference>
<protein>
    <submittedName>
        <fullName evidence="13">Mitochondrial carrier domain,Mitochondrial substrate/solute carrier</fullName>
    </submittedName>
</protein>
<keyword evidence="4 10" id="KW-0812">Transmembrane</keyword>
<comment type="similarity">
    <text evidence="2 11">Belongs to the mitochondrial carrier (TC 2.A.29) family.</text>
</comment>
<evidence type="ECO:0000256" key="7">
    <source>
        <dbReference type="ARBA" id="ARBA00022989"/>
    </source>
</evidence>
<keyword evidence="8" id="KW-0496">Mitochondrion</keyword>
<evidence type="ECO:0000313" key="14">
    <source>
        <dbReference type="Proteomes" id="UP000325440"/>
    </source>
</evidence>
<dbReference type="AlphaFoldDB" id="A0A5E4MVN0"/>
<gene>
    <name evidence="13" type="ORF">CINCED_3A009498</name>
</gene>
<accession>A0A5E4MVN0</accession>
<evidence type="ECO:0000256" key="5">
    <source>
        <dbReference type="ARBA" id="ARBA00022737"/>
    </source>
</evidence>
<keyword evidence="6" id="KW-1000">Mitochondrion outer membrane</keyword>
<sequence length="421" mass="47423">MAGLESFNMGNQRHRPSRSISEHPPQLETNMLDTEMMRQQREKFIKMTRDKDVLVNGTVNKCLKPTCLILQHVVSYPLIVLRRQCQLHYASTYYHIVPFTLIPVVCRLVKSQGVSVLWKGFGTVLLLKGMTMAVEAFLSEIFDLPKDADSLNNLKSFGKHVLLKCASLGIITPFYSACLVETVQSNIVSENTAFYDVFKEGFIRLLQWNCPQKGRMLPVWIIVTPTVTHGVLKYLTNILVSKSVKHILVMYELHKLRKTGAIPKDYDSTSLDNERIEAVSDLITCAVSDIILFPLETIMHRLYLQGTRTIIDNLDTGISVMSITTAYTGPIDCFVTTVTEEGRLGLFKGFGALLLQTVLVGMLYKVMRISLEKVVEAYASSSNSPPQTLVNIQNNQTNTPEQSGIELPDFRPIMRSTSFMM</sequence>
<dbReference type="PANTHER" id="PTHR21252">
    <property type="entry name" value="TB1 PROTEIN-RELATED"/>
    <property type="match status" value="1"/>
</dbReference>
<dbReference type="PANTHER" id="PTHR21252:SF2">
    <property type="entry name" value="MITOCHONDRIAL OUTER MEMBRANE PROTEIN SLC25A46"/>
    <property type="match status" value="1"/>
</dbReference>
<dbReference type="InterPro" id="IPR018108">
    <property type="entry name" value="MCP_transmembrane"/>
</dbReference>
<keyword evidence="3 11" id="KW-0813">Transport</keyword>
<dbReference type="GO" id="GO:0005741">
    <property type="term" value="C:mitochondrial outer membrane"/>
    <property type="evidence" value="ECO:0007669"/>
    <property type="project" value="UniProtKB-SubCell"/>
</dbReference>
<evidence type="ECO:0000256" key="11">
    <source>
        <dbReference type="RuleBase" id="RU000488"/>
    </source>
</evidence>
<reference evidence="13 14" key="1">
    <citation type="submission" date="2019-08" db="EMBL/GenBank/DDBJ databases">
        <authorList>
            <person name="Alioto T."/>
            <person name="Alioto T."/>
            <person name="Gomez Garrido J."/>
        </authorList>
    </citation>
    <scope>NUCLEOTIDE SEQUENCE [LARGE SCALE GENOMIC DNA]</scope>
</reference>
<dbReference type="GO" id="GO:0090149">
    <property type="term" value="P:mitochondrial membrane fission"/>
    <property type="evidence" value="ECO:0007669"/>
    <property type="project" value="InterPro"/>
</dbReference>
<dbReference type="SUPFAM" id="SSF103506">
    <property type="entry name" value="Mitochondrial carrier"/>
    <property type="match status" value="1"/>
</dbReference>
<dbReference type="Proteomes" id="UP000325440">
    <property type="component" value="Unassembled WGS sequence"/>
</dbReference>
<keyword evidence="9 10" id="KW-0472">Membrane</keyword>
<evidence type="ECO:0000313" key="13">
    <source>
        <dbReference type="EMBL" id="VVC36345.1"/>
    </source>
</evidence>
<keyword evidence="14" id="KW-1185">Reference proteome</keyword>
<dbReference type="Gene3D" id="1.50.40.10">
    <property type="entry name" value="Mitochondrial carrier domain"/>
    <property type="match status" value="1"/>
</dbReference>
<evidence type="ECO:0000256" key="12">
    <source>
        <dbReference type="SAM" id="MobiDB-lite"/>
    </source>
</evidence>
<organism evidence="13 14">
    <name type="scientific">Cinara cedri</name>
    <dbReference type="NCBI Taxonomy" id="506608"/>
    <lineage>
        <taxon>Eukaryota</taxon>
        <taxon>Metazoa</taxon>
        <taxon>Ecdysozoa</taxon>
        <taxon>Arthropoda</taxon>
        <taxon>Hexapoda</taxon>
        <taxon>Insecta</taxon>
        <taxon>Pterygota</taxon>
        <taxon>Neoptera</taxon>
        <taxon>Paraneoptera</taxon>
        <taxon>Hemiptera</taxon>
        <taxon>Sternorrhyncha</taxon>
        <taxon>Aphidomorpha</taxon>
        <taxon>Aphidoidea</taxon>
        <taxon>Aphididae</taxon>
        <taxon>Lachninae</taxon>
        <taxon>Cinara</taxon>
    </lineage>
</organism>
<name>A0A5E4MVN0_9HEMI</name>
<evidence type="ECO:0000256" key="8">
    <source>
        <dbReference type="ARBA" id="ARBA00023128"/>
    </source>
</evidence>
<dbReference type="OrthoDB" id="2403262at2759"/>
<comment type="subcellular location">
    <subcellularLocation>
        <location evidence="1">Mitochondrion outer membrane</location>
        <topology evidence="1">Multi-pass membrane protein</topology>
    </subcellularLocation>
</comment>
<evidence type="ECO:0000256" key="10">
    <source>
        <dbReference type="PROSITE-ProRule" id="PRU00282"/>
    </source>
</evidence>
<evidence type="ECO:0000256" key="9">
    <source>
        <dbReference type="ARBA" id="ARBA00023136"/>
    </source>
</evidence>
<evidence type="ECO:0000256" key="1">
    <source>
        <dbReference type="ARBA" id="ARBA00004374"/>
    </source>
</evidence>